<dbReference type="Proteomes" id="UP001162164">
    <property type="component" value="Unassembled WGS sequence"/>
</dbReference>
<accession>A0ABQ9JF62</accession>
<reference evidence="1" key="1">
    <citation type="journal article" date="2023" name="Insect Mol. Biol.">
        <title>Genome sequencing provides insights into the evolution of gene families encoding plant cell wall-degrading enzymes in longhorned beetles.</title>
        <authorList>
            <person name="Shin N.R."/>
            <person name="Okamura Y."/>
            <person name="Kirsch R."/>
            <person name="Pauchet Y."/>
        </authorList>
    </citation>
    <scope>NUCLEOTIDE SEQUENCE</scope>
    <source>
        <strain evidence="1">MMC_N1</strain>
    </source>
</reference>
<organism evidence="1 2">
    <name type="scientific">Molorchus minor</name>
    <dbReference type="NCBI Taxonomy" id="1323400"/>
    <lineage>
        <taxon>Eukaryota</taxon>
        <taxon>Metazoa</taxon>
        <taxon>Ecdysozoa</taxon>
        <taxon>Arthropoda</taxon>
        <taxon>Hexapoda</taxon>
        <taxon>Insecta</taxon>
        <taxon>Pterygota</taxon>
        <taxon>Neoptera</taxon>
        <taxon>Endopterygota</taxon>
        <taxon>Coleoptera</taxon>
        <taxon>Polyphaga</taxon>
        <taxon>Cucujiformia</taxon>
        <taxon>Chrysomeloidea</taxon>
        <taxon>Cerambycidae</taxon>
        <taxon>Lamiinae</taxon>
        <taxon>Monochamini</taxon>
        <taxon>Molorchus</taxon>
    </lineage>
</organism>
<gene>
    <name evidence="1" type="ORF">NQ317_013616</name>
</gene>
<proteinExistence type="predicted"/>
<keyword evidence="2" id="KW-1185">Reference proteome</keyword>
<sequence length="109" mass="12497">MSYGFSLENGKNVGLEYYERKLHLLGDNLEINFMCHIAYNLTVIKYVSDYCADDVICDGQRQSNVKFINWYNFVPSGWQSAMAYIIANGIATVKFTDNVWITNNSSEQC</sequence>
<protein>
    <submittedName>
        <fullName evidence="1">Uncharacterized protein</fullName>
    </submittedName>
</protein>
<name>A0ABQ9JF62_9CUCU</name>
<comment type="caution">
    <text evidence="1">The sequence shown here is derived from an EMBL/GenBank/DDBJ whole genome shotgun (WGS) entry which is preliminary data.</text>
</comment>
<evidence type="ECO:0000313" key="1">
    <source>
        <dbReference type="EMBL" id="KAJ8976224.1"/>
    </source>
</evidence>
<evidence type="ECO:0000313" key="2">
    <source>
        <dbReference type="Proteomes" id="UP001162164"/>
    </source>
</evidence>
<dbReference type="EMBL" id="JAPWTJ010000709">
    <property type="protein sequence ID" value="KAJ8976224.1"/>
    <property type="molecule type" value="Genomic_DNA"/>
</dbReference>